<name>A0ABY4S4U6_AQUTE</name>
<keyword evidence="9" id="KW-0732">Signal</keyword>
<evidence type="ECO:0000256" key="5">
    <source>
        <dbReference type="ARBA" id="ARBA00022989"/>
    </source>
</evidence>
<dbReference type="RefSeq" id="WP_250196554.1">
    <property type="nucleotide sequence ID" value="NZ_CP097635.1"/>
</dbReference>
<feature type="chain" id="PRO_5045936015" evidence="9">
    <location>
        <begin position="22"/>
        <end position="800"/>
    </location>
</feature>
<evidence type="ECO:0000256" key="3">
    <source>
        <dbReference type="ARBA" id="ARBA00022475"/>
    </source>
</evidence>
<dbReference type="SUPFAM" id="SSF50182">
    <property type="entry name" value="Sm-like ribonucleoproteins"/>
    <property type="match status" value="1"/>
</dbReference>
<dbReference type="EMBL" id="CP097635">
    <property type="protein sequence ID" value="URI08332.1"/>
    <property type="molecule type" value="Genomic_DNA"/>
</dbReference>
<feature type="transmembrane region" description="Helical" evidence="8">
    <location>
        <begin position="192"/>
        <end position="212"/>
    </location>
</feature>
<reference evidence="12" key="1">
    <citation type="submission" date="2022-05" db="EMBL/GenBank/DDBJ databases">
        <title>An RpoN-dependent PEP-CTERM gene is involved in floc formation of an Aquincola tertiaricarbonis strain.</title>
        <authorList>
            <person name="Qiu D."/>
            <person name="Xia M."/>
        </authorList>
    </citation>
    <scope>NUCLEOTIDE SEQUENCE</scope>
    <source>
        <strain evidence="12">RN12</strain>
    </source>
</reference>
<dbReference type="Proteomes" id="UP001056201">
    <property type="component" value="Chromosome 1"/>
</dbReference>
<evidence type="ECO:0000259" key="10">
    <source>
        <dbReference type="Pfam" id="PF00924"/>
    </source>
</evidence>
<evidence type="ECO:0000256" key="6">
    <source>
        <dbReference type="ARBA" id="ARBA00023136"/>
    </source>
</evidence>
<feature type="transmembrane region" description="Helical" evidence="8">
    <location>
        <begin position="523"/>
        <end position="541"/>
    </location>
</feature>
<evidence type="ECO:0000313" key="12">
    <source>
        <dbReference type="EMBL" id="URI08332.1"/>
    </source>
</evidence>
<feature type="domain" description="Mechanosensitive ion channel MscS" evidence="10">
    <location>
        <begin position="608"/>
        <end position="674"/>
    </location>
</feature>
<dbReference type="Gene3D" id="3.30.70.100">
    <property type="match status" value="1"/>
</dbReference>
<keyword evidence="4 8" id="KW-0812">Transmembrane</keyword>
<dbReference type="InterPro" id="IPR010920">
    <property type="entry name" value="LSM_dom_sf"/>
</dbReference>
<sequence length="800" mass="85466">MAACLLMLAVALLCAAPAARAADEADIALDTARQQVERIEKRLAGDTPMAGSELAESRRVLLQLQEDADRIAGEQAPELDSAKARLAELGPAPADGTEAADVAEQRRSLQKAIETLDARIKLARLLVVQSQQLADQAAGERRDRFRAALFERTDSILSPSFWNELRLNATRDLQRLQQLGATMAAAAAATPATAWAALGAVVLVVFGLRRWLSRRLVALTAERAPSGRVRRSLYAVAQALLAMLVPGVAAYAVMRGIVWTLPDTDPLRELLGSMVGATCFSAYVAGIGSALLAAKRPSWRLLPLPDDVATGLRWHPTYIGALIFIGWVVQRLGTQVQTSLATEVAINGVYALLLGLLLAHTVRRGERLRLHSHAVRDEHEYLPRPTWMTLALFFARALLAASVLAILVGYVALGAFVVRQVSWIAVLAMTAFVLDALIDDVATAWLGSRAAGADDTADGETPGIRLRRQATVLLSGALRLTTALVALVLILAPFGEGPSDLLRRTDQLRDGITVGELQLRPTAVLQAVLVFLLATVVLRAVKRWFADRFLPTTSLDAGMRASVATLLGFLGTVVSIGLGLSAIGLALDKVAWIASALSVGIGFGLQAVVSNFVSGLILLAERPVKVGDWVALGGVEGDIRRINVRATEIQMGDRSTVIVPNSEFITKVVRNVTHQSPLGLVQIKLPMPLDTDTERAREILLQAFVDHPDILDTPAPNVQLDGVDAAGNVVFNATGFVNSPRQSYGVKSALLFKVLQALPAAGLPLWRQPSMVLREVAAPAALPQPPEPRLPGSTSGESPA</sequence>
<comment type="subcellular location">
    <subcellularLocation>
        <location evidence="1">Cell membrane</location>
        <topology evidence="1">Multi-pass membrane protein</topology>
    </subcellularLocation>
</comment>
<feature type="transmembrane region" description="Helical" evidence="8">
    <location>
        <begin position="421"/>
        <end position="438"/>
    </location>
</feature>
<comment type="similarity">
    <text evidence="2">Belongs to the MscS (TC 1.A.23) family.</text>
</comment>
<accession>A0ABY4S4U6</accession>
<dbReference type="SUPFAM" id="SSF82689">
    <property type="entry name" value="Mechanosensitive channel protein MscS (YggB), C-terminal domain"/>
    <property type="match status" value="1"/>
</dbReference>
<keyword evidence="5 8" id="KW-1133">Transmembrane helix</keyword>
<dbReference type="Pfam" id="PF12607">
    <property type="entry name" value="DUF3772"/>
    <property type="match status" value="1"/>
</dbReference>
<evidence type="ECO:0000256" key="7">
    <source>
        <dbReference type="SAM" id="MobiDB-lite"/>
    </source>
</evidence>
<evidence type="ECO:0000256" key="8">
    <source>
        <dbReference type="SAM" id="Phobius"/>
    </source>
</evidence>
<feature type="transmembrane region" description="Helical" evidence="8">
    <location>
        <begin position="562"/>
        <end position="586"/>
    </location>
</feature>
<dbReference type="Pfam" id="PF00924">
    <property type="entry name" value="MS_channel_2nd"/>
    <property type="match status" value="1"/>
</dbReference>
<evidence type="ECO:0000256" key="4">
    <source>
        <dbReference type="ARBA" id="ARBA00022692"/>
    </source>
</evidence>
<dbReference type="InterPro" id="IPR006685">
    <property type="entry name" value="MscS_channel_2nd"/>
</dbReference>
<organism evidence="12 13">
    <name type="scientific">Aquincola tertiaricarbonis</name>
    <dbReference type="NCBI Taxonomy" id="391953"/>
    <lineage>
        <taxon>Bacteria</taxon>
        <taxon>Pseudomonadati</taxon>
        <taxon>Pseudomonadota</taxon>
        <taxon>Betaproteobacteria</taxon>
        <taxon>Burkholderiales</taxon>
        <taxon>Sphaerotilaceae</taxon>
        <taxon>Aquincola</taxon>
    </lineage>
</organism>
<protein>
    <submittedName>
        <fullName evidence="12">DUF3772 domain-containing protein</fullName>
    </submittedName>
</protein>
<keyword evidence="3" id="KW-1003">Cell membrane</keyword>
<feature type="transmembrane region" description="Helical" evidence="8">
    <location>
        <begin position="274"/>
        <end position="294"/>
    </location>
</feature>
<feature type="transmembrane region" description="Helical" evidence="8">
    <location>
        <begin position="592"/>
        <end position="619"/>
    </location>
</feature>
<dbReference type="InterPro" id="IPR022249">
    <property type="entry name" value="DUF3772"/>
</dbReference>
<evidence type="ECO:0000256" key="9">
    <source>
        <dbReference type="SAM" id="SignalP"/>
    </source>
</evidence>
<feature type="transmembrane region" description="Helical" evidence="8">
    <location>
        <begin position="344"/>
        <end position="362"/>
    </location>
</feature>
<dbReference type="Gene3D" id="2.30.30.60">
    <property type="match status" value="1"/>
</dbReference>
<dbReference type="InterPro" id="IPR023408">
    <property type="entry name" value="MscS_beta-dom_sf"/>
</dbReference>
<feature type="region of interest" description="Disordered" evidence="7">
    <location>
        <begin position="780"/>
        <end position="800"/>
    </location>
</feature>
<feature type="signal peptide" evidence="9">
    <location>
        <begin position="1"/>
        <end position="21"/>
    </location>
</feature>
<evidence type="ECO:0000313" key="13">
    <source>
        <dbReference type="Proteomes" id="UP001056201"/>
    </source>
</evidence>
<dbReference type="InterPro" id="IPR052702">
    <property type="entry name" value="MscS-like_channel"/>
</dbReference>
<feature type="domain" description="DUF3772" evidence="11">
    <location>
        <begin position="120"/>
        <end position="181"/>
    </location>
</feature>
<proteinExistence type="inferred from homology"/>
<dbReference type="InterPro" id="IPR011014">
    <property type="entry name" value="MscS_channel_TM-2"/>
</dbReference>
<dbReference type="InterPro" id="IPR011066">
    <property type="entry name" value="MscS_channel_C_sf"/>
</dbReference>
<feature type="transmembrane region" description="Helical" evidence="8">
    <location>
        <begin position="233"/>
        <end position="254"/>
    </location>
</feature>
<keyword evidence="6 8" id="KW-0472">Membrane</keyword>
<dbReference type="SUPFAM" id="SSF82861">
    <property type="entry name" value="Mechanosensitive channel protein MscS (YggB), transmembrane region"/>
    <property type="match status" value="1"/>
</dbReference>
<keyword evidence="13" id="KW-1185">Reference proteome</keyword>
<gene>
    <name evidence="12" type="ORF">MW290_07110</name>
</gene>
<dbReference type="PANTHER" id="PTHR30347:SF9">
    <property type="entry name" value="MINICONDUCTANCE MECHANOSENSITIVE CHANNEL MSCM"/>
    <property type="match status" value="1"/>
</dbReference>
<evidence type="ECO:0000256" key="1">
    <source>
        <dbReference type="ARBA" id="ARBA00004651"/>
    </source>
</evidence>
<evidence type="ECO:0000256" key="2">
    <source>
        <dbReference type="ARBA" id="ARBA00008017"/>
    </source>
</evidence>
<dbReference type="Gene3D" id="1.10.287.1260">
    <property type="match status" value="1"/>
</dbReference>
<feature type="transmembrane region" description="Helical" evidence="8">
    <location>
        <begin position="393"/>
        <end position="415"/>
    </location>
</feature>
<dbReference type="PANTHER" id="PTHR30347">
    <property type="entry name" value="POTASSIUM CHANNEL RELATED"/>
    <property type="match status" value="1"/>
</dbReference>
<feature type="transmembrane region" description="Helical" evidence="8">
    <location>
        <begin position="315"/>
        <end position="332"/>
    </location>
</feature>
<evidence type="ECO:0000259" key="11">
    <source>
        <dbReference type="Pfam" id="PF12607"/>
    </source>
</evidence>
<feature type="transmembrane region" description="Helical" evidence="8">
    <location>
        <begin position="472"/>
        <end position="494"/>
    </location>
</feature>